<proteinExistence type="predicted"/>
<keyword evidence="6" id="KW-1185">Reference proteome</keyword>
<feature type="domain" description="Tyrosine-protein phosphatase" evidence="4">
    <location>
        <begin position="7"/>
        <end position="45"/>
    </location>
</feature>
<keyword evidence="3" id="KW-0904">Protein phosphatase</keyword>
<organism evidence="5 6">
    <name type="scientific">Perca flavescens</name>
    <name type="common">American yellow perch</name>
    <name type="synonym">Morone flavescens</name>
    <dbReference type="NCBI Taxonomy" id="8167"/>
    <lineage>
        <taxon>Eukaryota</taxon>
        <taxon>Metazoa</taxon>
        <taxon>Chordata</taxon>
        <taxon>Craniata</taxon>
        <taxon>Vertebrata</taxon>
        <taxon>Euteleostomi</taxon>
        <taxon>Actinopterygii</taxon>
        <taxon>Neopterygii</taxon>
        <taxon>Teleostei</taxon>
        <taxon>Neoteleostei</taxon>
        <taxon>Acanthomorphata</taxon>
        <taxon>Eupercaria</taxon>
        <taxon>Perciformes</taxon>
        <taxon>Percoidei</taxon>
        <taxon>Percidae</taxon>
        <taxon>Percinae</taxon>
        <taxon>Perca</taxon>
    </lineage>
</organism>
<dbReference type="InterPro" id="IPR047170">
    <property type="entry name" value="PTN12/18/22"/>
</dbReference>
<dbReference type="AlphaFoldDB" id="A0A484D763"/>
<dbReference type="Gene3D" id="3.90.190.10">
    <property type="entry name" value="Protein tyrosine phosphatase superfamily"/>
    <property type="match status" value="1"/>
</dbReference>
<dbReference type="EC" id="3.1.3.48" evidence="1"/>
<dbReference type="STRING" id="8167.A0A484D763"/>
<dbReference type="PANTHER" id="PTHR45983:SF4">
    <property type="entry name" value="TYROSINE-PROTEIN PHOSPHATASE NON-RECEPTOR TYPE 18"/>
    <property type="match status" value="1"/>
</dbReference>
<gene>
    <name evidence="5" type="ORF">EPR50_G00081770</name>
</gene>
<name>A0A484D763_PERFV</name>
<evidence type="ECO:0000259" key="4">
    <source>
        <dbReference type="Pfam" id="PF00102"/>
    </source>
</evidence>
<dbReference type="EMBL" id="SCKG01000007">
    <property type="protein sequence ID" value="TDH11035.1"/>
    <property type="molecule type" value="Genomic_DNA"/>
</dbReference>
<accession>A0A484D763</accession>
<dbReference type="InterPro" id="IPR000242">
    <property type="entry name" value="PTP_cat"/>
</dbReference>
<comment type="caution">
    <text evidence="5">The sequence shown here is derived from an EMBL/GenBank/DDBJ whole genome shotgun (WGS) entry which is preliminary data.</text>
</comment>
<evidence type="ECO:0000256" key="2">
    <source>
        <dbReference type="ARBA" id="ARBA00022801"/>
    </source>
</evidence>
<dbReference type="Pfam" id="PF00102">
    <property type="entry name" value="Y_phosphatase"/>
    <property type="match status" value="1"/>
</dbReference>
<reference evidence="5 6" key="1">
    <citation type="submission" date="2019-01" db="EMBL/GenBank/DDBJ databases">
        <title>A chromosome-scale genome assembly of the yellow perch, Perca flavescens.</title>
        <authorList>
            <person name="Feron R."/>
            <person name="Morvezen R."/>
            <person name="Bestin A."/>
            <person name="Haffray P."/>
            <person name="Klopp C."/>
            <person name="Zahm M."/>
            <person name="Cabau C."/>
            <person name="Roques C."/>
            <person name="Donnadieu C."/>
            <person name="Bouchez O."/>
            <person name="Christie M."/>
            <person name="Larson W."/>
            <person name="Guiguen Y."/>
        </authorList>
    </citation>
    <scope>NUCLEOTIDE SEQUENCE [LARGE SCALE GENOMIC DNA]</scope>
    <source>
        <strain evidence="5">YP-PL-M2</strain>
        <tissue evidence="5">Blood</tissue>
    </source>
</reference>
<dbReference type="GO" id="GO:0005634">
    <property type="term" value="C:nucleus"/>
    <property type="evidence" value="ECO:0007669"/>
    <property type="project" value="TreeGrafter"/>
</dbReference>
<evidence type="ECO:0000313" key="6">
    <source>
        <dbReference type="Proteomes" id="UP000295070"/>
    </source>
</evidence>
<evidence type="ECO:0000256" key="3">
    <source>
        <dbReference type="ARBA" id="ARBA00022912"/>
    </source>
</evidence>
<keyword evidence="2" id="KW-0378">Hydrolase</keyword>
<evidence type="ECO:0000256" key="1">
    <source>
        <dbReference type="ARBA" id="ARBA00013064"/>
    </source>
</evidence>
<dbReference type="GO" id="GO:0005737">
    <property type="term" value="C:cytoplasm"/>
    <property type="evidence" value="ECO:0007669"/>
    <property type="project" value="TreeGrafter"/>
</dbReference>
<sequence length="80" mass="9057">MSPVSSLQQINTTDFSIMNIVLQLRRQRPSAVQTKEQYQFIFTAAVCLFERLLKAAADRQLYSNLSQNGKNDTVPTPPVQ</sequence>
<dbReference type="Proteomes" id="UP000295070">
    <property type="component" value="Chromosome 7"/>
</dbReference>
<dbReference type="SUPFAM" id="SSF52799">
    <property type="entry name" value="(Phosphotyrosine protein) phosphatases II"/>
    <property type="match status" value="1"/>
</dbReference>
<evidence type="ECO:0000313" key="5">
    <source>
        <dbReference type="EMBL" id="TDH11035.1"/>
    </source>
</evidence>
<dbReference type="GO" id="GO:0004726">
    <property type="term" value="F:non-membrane spanning protein tyrosine phosphatase activity"/>
    <property type="evidence" value="ECO:0007669"/>
    <property type="project" value="InterPro"/>
</dbReference>
<dbReference type="InterPro" id="IPR029021">
    <property type="entry name" value="Prot-tyrosine_phosphatase-like"/>
</dbReference>
<protein>
    <recommendedName>
        <fullName evidence="1">protein-tyrosine-phosphatase</fullName>
        <ecNumber evidence="1">3.1.3.48</ecNumber>
    </recommendedName>
</protein>
<dbReference type="PANTHER" id="PTHR45983">
    <property type="entry name" value="TYROSINE PHOSPHATSE N18, PUTATIVE-RELATED"/>
    <property type="match status" value="1"/>
</dbReference>